<dbReference type="GO" id="GO:0003887">
    <property type="term" value="F:DNA-directed DNA polymerase activity"/>
    <property type="evidence" value="ECO:0007669"/>
    <property type="project" value="UniProtKB-KW"/>
</dbReference>
<feature type="domain" description="Integrase catalytic" evidence="15">
    <location>
        <begin position="2"/>
        <end position="166"/>
    </location>
</feature>
<dbReference type="InterPro" id="IPR001584">
    <property type="entry name" value="Integrase_cat-core"/>
</dbReference>
<dbReference type="PANTHER" id="PTHR42648">
    <property type="entry name" value="TRANSPOSASE, PUTATIVE-RELATED"/>
    <property type="match status" value="1"/>
</dbReference>
<evidence type="ECO:0000256" key="9">
    <source>
        <dbReference type="ARBA" id="ARBA00022908"/>
    </source>
</evidence>
<protein>
    <recommendedName>
        <fullName evidence="15">Integrase catalytic domain-containing protein</fullName>
    </recommendedName>
</protein>
<dbReference type="AlphaFoldDB" id="A0A9Q3CQ14"/>
<dbReference type="GO" id="GO:0004519">
    <property type="term" value="F:endonuclease activity"/>
    <property type="evidence" value="ECO:0007669"/>
    <property type="project" value="UniProtKB-KW"/>
</dbReference>
<keyword evidence="7" id="KW-0460">Magnesium</keyword>
<dbReference type="Gene3D" id="3.30.420.10">
    <property type="entry name" value="Ribonuclease H-like superfamily/Ribonuclease H"/>
    <property type="match status" value="1"/>
</dbReference>
<proteinExistence type="predicted"/>
<comment type="catalytic activity">
    <reaction evidence="14">
        <text>DNA(n) + a 2'-deoxyribonucleoside 5'-triphosphate = DNA(n+1) + diphosphate</text>
        <dbReference type="Rhea" id="RHEA:22508"/>
        <dbReference type="Rhea" id="RHEA-COMP:17339"/>
        <dbReference type="Rhea" id="RHEA-COMP:17340"/>
        <dbReference type="ChEBI" id="CHEBI:33019"/>
        <dbReference type="ChEBI" id="CHEBI:61560"/>
        <dbReference type="ChEBI" id="CHEBI:173112"/>
        <dbReference type="EC" id="2.7.7.7"/>
    </reaction>
</comment>
<evidence type="ECO:0000256" key="5">
    <source>
        <dbReference type="ARBA" id="ARBA00022759"/>
    </source>
</evidence>
<evidence type="ECO:0000256" key="3">
    <source>
        <dbReference type="ARBA" id="ARBA00022722"/>
    </source>
</evidence>
<evidence type="ECO:0000313" key="17">
    <source>
        <dbReference type="Proteomes" id="UP000765509"/>
    </source>
</evidence>
<dbReference type="PANTHER" id="PTHR42648:SF11">
    <property type="entry name" value="TRANSPOSON TY4-P GAG-POL POLYPROTEIN"/>
    <property type="match status" value="1"/>
</dbReference>
<evidence type="ECO:0000256" key="13">
    <source>
        <dbReference type="ARBA" id="ARBA00048173"/>
    </source>
</evidence>
<keyword evidence="6" id="KW-0378">Hydrolase</keyword>
<dbReference type="GO" id="GO:0005634">
    <property type="term" value="C:nucleus"/>
    <property type="evidence" value="ECO:0007669"/>
    <property type="project" value="UniProtKB-ARBA"/>
</dbReference>
<keyword evidence="5" id="KW-0255">Endonuclease</keyword>
<evidence type="ECO:0000256" key="12">
    <source>
        <dbReference type="ARBA" id="ARBA00023172"/>
    </source>
</evidence>
<keyword evidence="3" id="KW-0540">Nuclease</keyword>
<evidence type="ECO:0000256" key="10">
    <source>
        <dbReference type="ARBA" id="ARBA00022918"/>
    </source>
</evidence>
<evidence type="ECO:0000256" key="2">
    <source>
        <dbReference type="ARBA" id="ARBA00022695"/>
    </source>
</evidence>
<dbReference type="GO" id="GO:0003723">
    <property type="term" value="F:RNA binding"/>
    <property type="evidence" value="ECO:0007669"/>
    <property type="project" value="UniProtKB-KW"/>
</dbReference>
<organism evidence="16 17">
    <name type="scientific">Austropuccinia psidii MF-1</name>
    <dbReference type="NCBI Taxonomy" id="1389203"/>
    <lineage>
        <taxon>Eukaryota</taxon>
        <taxon>Fungi</taxon>
        <taxon>Dikarya</taxon>
        <taxon>Basidiomycota</taxon>
        <taxon>Pucciniomycotina</taxon>
        <taxon>Pucciniomycetes</taxon>
        <taxon>Pucciniales</taxon>
        <taxon>Sphaerophragmiaceae</taxon>
        <taxon>Austropuccinia</taxon>
    </lineage>
</organism>
<evidence type="ECO:0000256" key="1">
    <source>
        <dbReference type="ARBA" id="ARBA00022578"/>
    </source>
</evidence>
<evidence type="ECO:0000313" key="16">
    <source>
        <dbReference type="EMBL" id="MBW0487968.1"/>
    </source>
</evidence>
<evidence type="ECO:0000256" key="7">
    <source>
        <dbReference type="ARBA" id="ARBA00022842"/>
    </source>
</evidence>
<keyword evidence="8" id="KW-0694">RNA-binding</keyword>
<sequence>MIVKAPGDVLAVDLMGPFPQSIDKFNYALIIQDHFSSLVAFIPIKAKSDAAKHVMQWILQFERLTSKKVKRLRSDNGGELNSKETEEFLWKEGIINEKTVPDKHHQNGKVERTNRTLSESTRSMLLHAKLPTSFWTYAFRKAAWVFNRVLHAEQVKTPYELVIDKKPDLSLLRVFGCVDRAQYGSKKRLDGEGKTENFKELKRFLH</sequence>
<accession>A0A9Q3CQ14</accession>
<evidence type="ECO:0000256" key="11">
    <source>
        <dbReference type="ARBA" id="ARBA00022932"/>
    </source>
</evidence>
<dbReference type="EMBL" id="AVOT02009374">
    <property type="protein sequence ID" value="MBW0487968.1"/>
    <property type="molecule type" value="Genomic_DNA"/>
</dbReference>
<name>A0A9Q3CQ14_9BASI</name>
<dbReference type="GO" id="GO:0032196">
    <property type="term" value="P:transposition"/>
    <property type="evidence" value="ECO:0007669"/>
    <property type="project" value="UniProtKB-KW"/>
</dbReference>
<keyword evidence="2" id="KW-0548">Nucleotidyltransferase</keyword>
<comment type="catalytic activity">
    <reaction evidence="13">
        <text>DNA(n) + a 2'-deoxyribonucleoside 5'-triphosphate = DNA(n+1) + diphosphate</text>
        <dbReference type="Rhea" id="RHEA:22508"/>
        <dbReference type="Rhea" id="RHEA-COMP:17339"/>
        <dbReference type="Rhea" id="RHEA-COMP:17340"/>
        <dbReference type="ChEBI" id="CHEBI:33019"/>
        <dbReference type="ChEBI" id="CHEBI:61560"/>
        <dbReference type="ChEBI" id="CHEBI:173112"/>
        <dbReference type="EC" id="2.7.7.49"/>
    </reaction>
</comment>
<dbReference type="GO" id="GO:0016787">
    <property type="term" value="F:hydrolase activity"/>
    <property type="evidence" value="ECO:0007669"/>
    <property type="project" value="UniProtKB-KW"/>
</dbReference>
<keyword evidence="12" id="KW-0233">DNA recombination</keyword>
<gene>
    <name evidence="16" type="ORF">O181_027683</name>
</gene>
<keyword evidence="9" id="KW-0229">DNA integration</keyword>
<evidence type="ECO:0000256" key="14">
    <source>
        <dbReference type="ARBA" id="ARBA00049244"/>
    </source>
</evidence>
<dbReference type="PROSITE" id="PS50994">
    <property type="entry name" value="INTEGRASE"/>
    <property type="match status" value="1"/>
</dbReference>
<keyword evidence="11" id="KW-0239">DNA-directed DNA polymerase</keyword>
<dbReference type="GO" id="GO:0003964">
    <property type="term" value="F:RNA-directed DNA polymerase activity"/>
    <property type="evidence" value="ECO:0007669"/>
    <property type="project" value="UniProtKB-KW"/>
</dbReference>
<evidence type="ECO:0000256" key="8">
    <source>
        <dbReference type="ARBA" id="ARBA00022884"/>
    </source>
</evidence>
<comment type="caution">
    <text evidence="16">The sequence shown here is derived from an EMBL/GenBank/DDBJ whole genome shotgun (WGS) entry which is preliminary data.</text>
</comment>
<keyword evidence="17" id="KW-1185">Reference proteome</keyword>
<keyword evidence="1" id="KW-0815">Transposition</keyword>
<dbReference type="OrthoDB" id="2515789at2759"/>
<dbReference type="InterPro" id="IPR012337">
    <property type="entry name" value="RNaseH-like_sf"/>
</dbReference>
<evidence type="ECO:0000256" key="4">
    <source>
        <dbReference type="ARBA" id="ARBA00022723"/>
    </source>
</evidence>
<dbReference type="InterPro" id="IPR039537">
    <property type="entry name" value="Retrotran_Ty1/copia-like"/>
</dbReference>
<dbReference type="GO" id="GO:0015074">
    <property type="term" value="P:DNA integration"/>
    <property type="evidence" value="ECO:0007669"/>
    <property type="project" value="UniProtKB-KW"/>
</dbReference>
<dbReference type="Proteomes" id="UP000765509">
    <property type="component" value="Unassembled WGS sequence"/>
</dbReference>
<dbReference type="GO" id="GO:0046872">
    <property type="term" value="F:metal ion binding"/>
    <property type="evidence" value="ECO:0007669"/>
    <property type="project" value="UniProtKB-KW"/>
</dbReference>
<evidence type="ECO:0000256" key="6">
    <source>
        <dbReference type="ARBA" id="ARBA00022801"/>
    </source>
</evidence>
<dbReference type="GO" id="GO:0006310">
    <property type="term" value="P:DNA recombination"/>
    <property type="evidence" value="ECO:0007669"/>
    <property type="project" value="UniProtKB-KW"/>
</dbReference>
<keyword evidence="10" id="KW-0695">RNA-directed DNA polymerase</keyword>
<dbReference type="InterPro" id="IPR036397">
    <property type="entry name" value="RNaseH_sf"/>
</dbReference>
<keyword evidence="4" id="KW-0479">Metal-binding</keyword>
<dbReference type="SUPFAM" id="SSF53098">
    <property type="entry name" value="Ribonuclease H-like"/>
    <property type="match status" value="1"/>
</dbReference>
<evidence type="ECO:0000259" key="15">
    <source>
        <dbReference type="PROSITE" id="PS50994"/>
    </source>
</evidence>
<keyword evidence="11" id="KW-0808">Transferase</keyword>
<reference evidence="16" key="1">
    <citation type="submission" date="2021-03" db="EMBL/GenBank/DDBJ databases">
        <title>Draft genome sequence of rust myrtle Austropuccinia psidii MF-1, a brazilian biotype.</title>
        <authorList>
            <person name="Quecine M.C."/>
            <person name="Pachon D.M.R."/>
            <person name="Bonatelli M.L."/>
            <person name="Correr F.H."/>
            <person name="Franceschini L.M."/>
            <person name="Leite T.F."/>
            <person name="Margarido G.R.A."/>
            <person name="Almeida C.A."/>
            <person name="Ferrarezi J.A."/>
            <person name="Labate C.A."/>
        </authorList>
    </citation>
    <scope>NUCLEOTIDE SEQUENCE</scope>
    <source>
        <strain evidence="16">MF-1</strain>
    </source>
</reference>